<protein>
    <recommendedName>
        <fullName evidence="10">Metal-nicotianamine transporter YSL5</fullName>
    </recommendedName>
</protein>
<dbReference type="Pfam" id="PF03169">
    <property type="entry name" value="OPT"/>
    <property type="match status" value="1"/>
</dbReference>
<evidence type="ECO:0000256" key="3">
    <source>
        <dbReference type="ARBA" id="ARBA00022448"/>
    </source>
</evidence>
<dbReference type="InterPro" id="IPR045035">
    <property type="entry name" value="YSL-like"/>
</dbReference>
<evidence type="ECO:0000256" key="5">
    <source>
        <dbReference type="ARBA" id="ARBA00022989"/>
    </source>
</evidence>
<dbReference type="Proteomes" id="UP000233551">
    <property type="component" value="Unassembled WGS sequence"/>
</dbReference>
<dbReference type="GO" id="GO:0035673">
    <property type="term" value="F:oligopeptide transmembrane transporter activity"/>
    <property type="evidence" value="ECO:0007669"/>
    <property type="project" value="InterPro"/>
</dbReference>
<dbReference type="InterPro" id="IPR004813">
    <property type="entry name" value="OPT"/>
</dbReference>
<feature type="transmembrane region" description="Helical" evidence="7">
    <location>
        <begin position="98"/>
        <end position="119"/>
    </location>
</feature>
<keyword evidence="9" id="KW-1185">Reference proteome</keyword>
<evidence type="ECO:0000313" key="8">
    <source>
        <dbReference type="EMBL" id="PKI37981.1"/>
    </source>
</evidence>
<evidence type="ECO:0000256" key="6">
    <source>
        <dbReference type="ARBA" id="ARBA00023136"/>
    </source>
</evidence>
<reference evidence="8 9" key="1">
    <citation type="submission" date="2017-11" db="EMBL/GenBank/DDBJ databases">
        <title>De-novo sequencing of pomegranate (Punica granatum L.) genome.</title>
        <authorList>
            <person name="Akparov Z."/>
            <person name="Amiraslanov A."/>
            <person name="Hajiyeva S."/>
            <person name="Abbasov M."/>
            <person name="Kaur K."/>
            <person name="Hamwieh A."/>
            <person name="Solovyev V."/>
            <person name="Salamov A."/>
            <person name="Braich B."/>
            <person name="Kosarev P."/>
            <person name="Mahmoud A."/>
            <person name="Hajiyev E."/>
            <person name="Babayeva S."/>
            <person name="Izzatullayeva V."/>
            <person name="Mammadov A."/>
            <person name="Mammadov A."/>
            <person name="Sharifova S."/>
            <person name="Ojaghi J."/>
            <person name="Eynullazada K."/>
            <person name="Bayramov B."/>
            <person name="Abdulazimova A."/>
            <person name="Shahmuradov I."/>
        </authorList>
    </citation>
    <scope>NUCLEOTIDE SEQUENCE [LARGE SCALE GENOMIC DNA]</scope>
    <source>
        <strain evidence="9">cv. AG2017</strain>
        <tissue evidence="8">Leaf</tissue>
    </source>
</reference>
<evidence type="ECO:0008006" key="10">
    <source>
        <dbReference type="Google" id="ProtNLM"/>
    </source>
</evidence>
<gene>
    <name evidence="8" type="ORF">CRG98_041623</name>
</gene>
<keyword evidence="5 7" id="KW-1133">Transmembrane helix</keyword>
<organism evidence="8 9">
    <name type="scientific">Punica granatum</name>
    <name type="common">Pomegranate</name>
    <dbReference type="NCBI Taxonomy" id="22663"/>
    <lineage>
        <taxon>Eukaryota</taxon>
        <taxon>Viridiplantae</taxon>
        <taxon>Streptophyta</taxon>
        <taxon>Embryophyta</taxon>
        <taxon>Tracheophyta</taxon>
        <taxon>Spermatophyta</taxon>
        <taxon>Magnoliopsida</taxon>
        <taxon>eudicotyledons</taxon>
        <taxon>Gunneridae</taxon>
        <taxon>Pentapetalae</taxon>
        <taxon>rosids</taxon>
        <taxon>malvids</taxon>
        <taxon>Myrtales</taxon>
        <taxon>Lythraceae</taxon>
        <taxon>Punica</taxon>
    </lineage>
</organism>
<keyword evidence="4 7" id="KW-0812">Transmembrane</keyword>
<proteinExistence type="inferred from homology"/>
<dbReference type="PANTHER" id="PTHR31645">
    <property type="entry name" value="OLIGOPEPTIDE TRANSPORTER YGL114W-RELATED"/>
    <property type="match status" value="1"/>
</dbReference>
<keyword evidence="6 7" id="KW-0472">Membrane</keyword>
<comment type="subcellular location">
    <subcellularLocation>
        <location evidence="1">Membrane</location>
        <topology evidence="1">Multi-pass membrane protein</topology>
    </subcellularLocation>
</comment>
<name>A0A2I0I1Z4_PUNGR</name>
<dbReference type="AlphaFoldDB" id="A0A2I0I1Z4"/>
<evidence type="ECO:0000256" key="2">
    <source>
        <dbReference type="ARBA" id="ARBA00010276"/>
    </source>
</evidence>
<feature type="transmembrane region" description="Helical" evidence="7">
    <location>
        <begin position="139"/>
        <end position="159"/>
    </location>
</feature>
<dbReference type="GO" id="GO:0016020">
    <property type="term" value="C:membrane"/>
    <property type="evidence" value="ECO:0007669"/>
    <property type="project" value="UniProtKB-SubCell"/>
</dbReference>
<evidence type="ECO:0000256" key="4">
    <source>
        <dbReference type="ARBA" id="ARBA00022692"/>
    </source>
</evidence>
<accession>A0A2I0I1Z4</accession>
<evidence type="ECO:0000313" key="9">
    <source>
        <dbReference type="Proteomes" id="UP000233551"/>
    </source>
</evidence>
<dbReference type="STRING" id="22663.A0A2I0I1Z4"/>
<comment type="caution">
    <text evidence="8">The sequence shown here is derived from an EMBL/GenBank/DDBJ whole genome shotgun (WGS) entry which is preliminary data.</text>
</comment>
<feature type="transmembrane region" description="Helical" evidence="7">
    <location>
        <begin position="58"/>
        <end position="77"/>
    </location>
</feature>
<feature type="transmembrane region" description="Helical" evidence="7">
    <location>
        <begin position="30"/>
        <end position="52"/>
    </location>
</feature>
<dbReference type="PANTHER" id="PTHR31645:SF76">
    <property type="entry name" value="METAL-NICOTIANAMINE TRANSPORTER YSL8-RELATED"/>
    <property type="match status" value="1"/>
</dbReference>
<keyword evidence="3" id="KW-0813">Transport</keyword>
<comment type="similarity">
    <text evidence="2">Belongs to the YSL (TC 2.A.67.2) family.</text>
</comment>
<evidence type="ECO:0000256" key="7">
    <source>
        <dbReference type="SAM" id="Phobius"/>
    </source>
</evidence>
<sequence>MASKIAEAELDSVEKVFAAQEAVPSWKDQLTFRSFVIGFLLTILITFIKVKVSLNTEIIPSLNVCAGLLGYFCLKVWTQCSSQLPFTRQENSVIQTCVVAGSGIAFSGGFGSYMFALSGRIAGQSGDPGSKDFKNPSPWWMIGFLMLVSFLGLLSGIPLRKGTHNHYYI</sequence>
<evidence type="ECO:0000256" key="1">
    <source>
        <dbReference type="ARBA" id="ARBA00004141"/>
    </source>
</evidence>
<dbReference type="EMBL" id="PGOL01004239">
    <property type="protein sequence ID" value="PKI37981.1"/>
    <property type="molecule type" value="Genomic_DNA"/>
</dbReference>